<evidence type="ECO:0000313" key="1">
    <source>
        <dbReference type="EMBL" id="MPC29630.1"/>
    </source>
</evidence>
<dbReference type="AlphaFoldDB" id="A0A5B7E6J5"/>
<dbReference type="Proteomes" id="UP000324222">
    <property type="component" value="Unassembled WGS sequence"/>
</dbReference>
<accession>A0A5B7E6J5</accession>
<reference evidence="1 2" key="1">
    <citation type="submission" date="2019-05" db="EMBL/GenBank/DDBJ databases">
        <title>Another draft genome of Portunus trituberculatus and its Hox gene families provides insights of decapod evolution.</title>
        <authorList>
            <person name="Jeong J.-H."/>
            <person name="Song I."/>
            <person name="Kim S."/>
            <person name="Choi T."/>
            <person name="Kim D."/>
            <person name="Ryu S."/>
            <person name="Kim W."/>
        </authorList>
    </citation>
    <scope>NUCLEOTIDE SEQUENCE [LARGE SCALE GENOMIC DNA]</scope>
    <source>
        <tissue evidence="1">Muscle</tissue>
    </source>
</reference>
<organism evidence="1 2">
    <name type="scientific">Portunus trituberculatus</name>
    <name type="common">Swimming crab</name>
    <name type="synonym">Neptunus trituberculatus</name>
    <dbReference type="NCBI Taxonomy" id="210409"/>
    <lineage>
        <taxon>Eukaryota</taxon>
        <taxon>Metazoa</taxon>
        <taxon>Ecdysozoa</taxon>
        <taxon>Arthropoda</taxon>
        <taxon>Crustacea</taxon>
        <taxon>Multicrustacea</taxon>
        <taxon>Malacostraca</taxon>
        <taxon>Eumalacostraca</taxon>
        <taxon>Eucarida</taxon>
        <taxon>Decapoda</taxon>
        <taxon>Pleocyemata</taxon>
        <taxon>Brachyura</taxon>
        <taxon>Eubrachyura</taxon>
        <taxon>Portunoidea</taxon>
        <taxon>Portunidae</taxon>
        <taxon>Portuninae</taxon>
        <taxon>Portunus</taxon>
    </lineage>
</organism>
<keyword evidence="2" id="KW-1185">Reference proteome</keyword>
<sequence>MLVIKLYHCSMRVLLGNVVYKVQRFKELTGHRDGGDGAGVGGVASRWRNVCVRVFVLVVHSREKDTSWEIVL</sequence>
<name>A0A5B7E6J5_PORTR</name>
<proteinExistence type="predicted"/>
<gene>
    <name evidence="1" type="ORF">E2C01_022873</name>
</gene>
<comment type="caution">
    <text evidence="1">The sequence shown here is derived from an EMBL/GenBank/DDBJ whole genome shotgun (WGS) entry which is preliminary data.</text>
</comment>
<evidence type="ECO:0000313" key="2">
    <source>
        <dbReference type="Proteomes" id="UP000324222"/>
    </source>
</evidence>
<protein>
    <submittedName>
        <fullName evidence="1">Uncharacterized protein</fullName>
    </submittedName>
</protein>
<dbReference type="EMBL" id="VSRR010002105">
    <property type="protein sequence ID" value="MPC29630.1"/>
    <property type="molecule type" value="Genomic_DNA"/>
</dbReference>